<keyword evidence="2" id="KW-0479">Metal-binding</keyword>
<dbReference type="GO" id="GO:0046872">
    <property type="term" value="F:metal ion binding"/>
    <property type="evidence" value="ECO:0007669"/>
    <property type="project" value="UniProtKB-KW"/>
</dbReference>
<feature type="compositionally biased region" description="Basic and acidic residues" evidence="7">
    <location>
        <begin position="1195"/>
        <end position="1213"/>
    </location>
</feature>
<comment type="similarity">
    <text evidence="1">Belongs to the DnaX/STICHEL family.</text>
</comment>
<organism evidence="11 12">
    <name type="scientific">Papaver atlanticum</name>
    <dbReference type="NCBI Taxonomy" id="357466"/>
    <lineage>
        <taxon>Eukaryota</taxon>
        <taxon>Viridiplantae</taxon>
        <taxon>Streptophyta</taxon>
        <taxon>Embryophyta</taxon>
        <taxon>Tracheophyta</taxon>
        <taxon>Spermatophyta</taxon>
        <taxon>Magnoliopsida</taxon>
        <taxon>Ranunculales</taxon>
        <taxon>Papaveraceae</taxon>
        <taxon>Papaveroideae</taxon>
        <taxon>Papaver</taxon>
    </lineage>
</organism>
<gene>
    <name evidence="11" type="ORF">MKW98_019480</name>
</gene>
<dbReference type="InterPro" id="IPR054506">
    <property type="entry name" value="DnaA_N-like_STI"/>
</dbReference>
<keyword evidence="12" id="KW-1185">Reference proteome</keyword>
<dbReference type="GO" id="GO:0006261">
    <property type="term" value="P:DNA-templated DNA replication"/>
    <property type="evidence" value="ECO:0007669"/>
    <property type="project" value="TreeGrafter"/>
</dbReference>
<dbReference type="InterPro" id="IPR050238">
    <property type="entry name" value="DNA_Rep/Repair_Clamp_Loader"/>
</dbReference>
<feature type="region of interest" description="Disordered" evidence="7">
    <location>
        <begin position="1178"/>
        <end position="1213"/>
    </location>
</feature>
<dbReference type="CDD" id="cd18137">
    <property type="entry name" value="HLD_clamp_pol_III_gamma_tau"/>
    <property type="match status" value="1"/>
</dbReference>
<evidence type="ECO:0000256" key="3">
    <source>
        <dbReference type="ARBA" id="ARBA00022741"/>
    </source>
</evidence>
<dbReference type="EMBL" id="JAJJMB010012638">
    <property type="protein sequence ID" value="KAI3874907.1"/>
    <property type="molecule type" value="Genomic_DNA"/>
</dbReference>
<feature type="compositionally biased region" description="Basic and acidic residues" evidence="7">
    <location>
        <begin position="186"/>
        <end position="198"/>
    </location>
</feature>
<evidence type="ECO:0000256" key="2">
    <source>
        <dbReference type="ARBA" id="ARBA00022723"/>
    </source>
</evidence>
<feature type="region of interest" description="Disordered" evidence="7">
    <location>
        <begin position="246"/>
        <end position="269"/>
    </location>
</feature>
<evidence type="ECO:0000313" key="12">
    <source>
        <dbReference type="Proteomes" id="UP001202328"/>
    </source>
</evidence>
<dbReference type="FunFam" id="3.40.50.300:FF:000014">
    <property type="entry name" value="DNA polymerase III subunit gamma/tau"/>
    <property type="match status" value="1"/>
</dbReference>
<protein>
    <recommendedName>
        <fullName evidence="13">AAA+ ATPase domain-containing protein</fullName>
    </recommendedName>
</protein>
<dbReference type="Pfam" id="PF12169">
    <property type="entry name" value="DNA_pol3_gamma3"/>
    <property type="match status" value="1"/>
</dbReference>
<dbReference type="Proteomes" id="UP001202328">
    <property type="component" value="Unassembled WGS sequence"/>
</dbReference>
<dbReference type="SUPFAM" id="SSF52540">
    <property type="entry name" value="P-loop containing nucleoside triphosphate hydrolases"/>
    <property type="match status" value="1"/>
</dbReference>
<dbReference type="AlphaFoldDB" id="A0AAD4S9F4"/>
<dbReference type="GO" id="GO:0005524">
    <property type="term" value="F:ATP binding"/>
    <property type="evidence" value="ECO:0007669"/>
    <property type="project" value="UniProtKB-KW"/>
</dbReference>
<dbReference type="GO" id="GO:0003689">
    <property type="term" value="F:DNA clamp loader activity"/>
    <property type="evidence" value="ECO:0007669"/>
    <property type="project" value="TreeGrafter"/>
</dbReference>
<comment type="caution">
    <text evidence="11">The sequence shown here is derived from an EMBL/GenBank/DDBJ whole genome shotgun (WGS) entry which is preliminary data.</text>
</comment>
<feature type="compositionally biased region" description="Basic and acidic residues" evidence="7">
    <location>
        <begin position="102"/>
        <end position="112"/>
    </location>
</feature>
<feature type="region of interest" description="Disordered" evidence="7">
    <location>
        <begin position="100"/>
        <end position="134"/>
    </location>
</feature>
<dbReference type="GO" id="GO:0003677">
    <property type="term" value="F:DNA binding"/>
    <property type="evidence" value="ECO:0007669"/>
    <property type="project" value="InterPro"/>
</dbReference>
<proteinExistence type="inferred from homology"/>
<dbReference type="NCBIfam" id="TIGR02397">
    <property type="entry name" value="dnaX_nterm"/>
    <property type="match status" value="1"/>
</dbReference>
<feature type="domain" description="STICHEL DnaA-N-like alpha-beta" evidence="10">
    <location>
        <begin position="868"/>
        <end position="946"/>
    </location>
</feature>
<keyword evidence="6" id="KW-0175">Coiled coil</keyword>
<dbReference type="GO" id="GO:0006281">
    <property type="term" value="P:DNA repair"/>
    <property type="evidence" value="ECO:0007669"/>
    <property type="project" value="TreeGrafter"/>
</dbReference>
<keyword evidence="4" id="KW-0862">Zinc</keyword>
<feature type="region of interest" description="Disordered" evidence="7">
    <location>
        <begin position="30"/>
        <end position="51"/>
    </location>
</feature>
<feature type="domain" description="DNA polymerase III gamma subunit" evidence="8">
    <location>
        <begin position="661"/>
        <end position="720"/>
    </location>
</feature>
<feature type="region of interest" description="Disordered" evidence="7">
    <location>
        <begin position="784"/>
        <end position="836"/>
    </location>
</feature>
<evidence type="ECO:0000256" key="7">
    <source>
        <dbReference type="SAM" id="MobiDB-lite"/>
    </source>
</evidence>
<sequence length="1213" mass="135550">MSTVSVEPSELRWKKELVSLRKAARILRDPETSCSLRSPSSSRSSFVASREKWVKGAPGNSSRLSSGGYPEVGSHLSLQRDETPKMVSLYNWRFPTNNSSESRVKLDGKDMLSESESVNDSVNNTHDEDSKSETYLDNPRMLFKVRESNLMKPMKRTATKFKKRSTISRKHNFRNSKPLKRPSMSLKKEHAPIDHSDDTENCNSEDIQSSECDLNRESTYSSRSASPLLSKYEIFSNTPKHLRNTKKVESSVSCTPVSTSSPNIYGQRNPSTVGSWDGTSASADVDLDPLDLPANQGCCYWSRSPKHRSIGSFLSPSLSETLRRKGSSILCGSRTVYHKHHSSKSNKHKVVSKSAKGLQLLTYSCDGRGASSIYTEESDGDLSTNFEELDLEALSRLDGRRWSLHCRSPEGLEDVALEGNKESKPDHFRSLSEKYRPTSFDDLIGQKIVVQSLTNSISRGRIAPVYLFHGPKGTGKTSTARIFAASLNCLATEETKPCGICRECTDFLSGKGRDLREVVATNKKAIDRVRYLMKTLMMAPPSHSARYTVFIVEECHLLPPKAWSSLLKFLEEPPAHVVFIFITTDVENVPRTLLSRCQKFLFNKIKDADISTRLEKLCAKENLEFESHALDLITLNADGSLRDAETILEQLSLLGKKIDTSLVNELVGVVSDDKLLDLLELAMSSETAETVRKARQLMDSGVDPMSLTTQLAGLIMDIIAGTYCMVDSKGSGSFFGGRSLTEAEVERLKQSLKLLSEAEKQLRVSSERQTWFTAALLQLGSVPSQDLSHSSSCGRQSSKSTEEAQTSTSREFSVHRKKCDHLQKSTSSSTSLSKTVDGYSTVSCNQLFEGDTSATSHNSSVFRYIRPDKLDDIWERCIDKCHSKTLRQLLREHAKLVSISKIQGLMIASIQFNDEDIKSRAEGFLSSITNSIEVVLRHNVEVKIGLLAEGEVSINTGKPLSFANSSMALQETEANKMKTEQGNFRYKGNGHSHPDLLRELDLLAKEFSNGSESNLPSRVLEQIRHSSFQEDGNPRRHYMKERKQDTTPQRVENIIQGRRMDSAYLKTAERGNTESFSRLKPEKNQILPEDGISGHNQAVKVAVGISSQDWDTELNHELNGGRHFLKEQGGQRFDRWPMSPSLLHDNSISKSKKDNLGYESSSSAGGCNAFRCWKTRRHHNRHSEVKPGRANGSQDGKEAASFRMNLKESRLKR</sequence>
<keyword evidence="3" id="KW-0547">Nucleotide-binding</keyword>
<dbReference type="PANTHER" id="PTHR11669:SF63">
    <property type="entry name" value="PROTEIN STICHEL"/>
    <property type="match status" value="1"/>
</dbReference>
<dbReference type="InterPro" id="IPR022754">
    <property type="entry name" value="DNA_pol_III_gamma-3"/>
</dbReference>
<evidence type="ECO:0000259" key="8">
    <source>
        <dbReference type="Pfam" id="PF12169"/>
    </source>
</evidence>
<dbReference type="InterPro" id="IPR027417">
    <property type="entry name" value="P-loop_NTPase"/>
</dbReference>
<evidence type="ECO:0000256" key="4">
    <source>
        <dbReference type="ARBA" id="ARBA00022833"/>
    </source>
</evidence>
<evidence type="ECO:0008006" key="13">
    <source>
        <dbReference type="Google" id="ProtNLM"/>
    </source>
</evidence>
<evidence type="ECO:0000313" key="11">
    <source>
        <dbReference type="EMBL" id="KAI3874907.1"/>
    </source>
</evidence>
<feature type="compositionally biased region" description="Low complexity" evidence="7">
    <location>
        <begin position="824"/>
        <end position="835"/>
    </location>
</feature>
<name>A0AAD4S9F4_9MAGN</name>
<feature type="compositionally biased region" description="Basic and acidic residues" evidence="7">
    <location>
        <begin position="125"/>
        <end position="134"/>
    </location>
</feature>
<feature type="region of interest" description="Disordered" evidence="7">
    <location>
        <begin position="173"/>
        <end position="219"/>
    </location>
</feature>
<feature type="compositionally biased region" description="Polar residues" evidence="7">
    <location>
        <begin position="784"/>
        <end position="811"/>
    </location>
</feature>
<feature type="compositionally biased region" description="Low complexity" evidence="7">
    <location>
        <begin position="33"/>
        <end position="48"/>
    </location>
</feature>
<dbReference type="PANTHER" id="PTHR11669">
    <property type="entry name" value="REPLICATION FACTOR C / DNA POLYMERASE III GAMMA-TAU SUBUNIT"/>
    <property type="match status" value="1"/>
</dbReference>
<dbReference type="Pfam" id="PF23007">
    <property type="entry name" value="DnaA_N-like_STI"/>
    <property type="match status" value="1"/>
</dbReference>
<dbReference type="InterPro" id="IPR012763">
    <property type="entry name" value="DNA_pol_III_sug/sutau_N"/>
</dbReference>
<dbReference type="Pfam" id="PF13177">
    <property type="entry name" value="DNA_pol3_delta2"/>
    <property type="match status" value="1"/>
</dbReference>
<accession>A0AAD4S9F4</accession>
<dbReference type="Gene3D" id="3.40.50.300">
    <property type="entry name" value="P-loop containing nucleotide triphosphate hydrolases"/>
    <property type="match status" value="1"/>
</dbReference>
<reference evidence="11" key="1">
    <citation type="submission" date="2022-04" db="EMBL/GenBank/DDBJ databases">
        <title>A functionally conserved STORR gene fusion in Papaver species that diverged 16.8 million years ago.</title>
        <authorList>
            <person name="Catania T."/>
        </authorList>
    </citation>
    <scope>NUCLEOTIDE SEQUENCE</scope>
    <source>
        <strain evidence="11">S-188037</strain>
    </source>
</reference>
<dbReference type="SUPFAM" id="SSF48019">
    <property type="entry name" value="post-AAA+ oligomerization domain-like"/>
    <property type="match status" value="1"/>
</dbReference>
<keyword evidence="5" id="KW-0067">ATP-binding</keyword>
<feature type="compositionally biased region" description="Low complexity" evidence="7">
    <location>
        <begin position="114"/>
        <end position="124"/>
    </location>
</feature>
<feature type="compositionally biased region" description="Polar residues" evidence="7">
    <location>
        <begin position="201"/>
        <end position="219"/>
    </location>
</feature>
<dbReference type="GO" id="GO:0003887">
    <property type="term" value="F:DNA-directed DNA polymerase activity"/>
    <property type="evidence" value="ECO:0007669"/>
    <property type="project" value="InterPro"/>
</dbReference>
<dbReference type="CDD" id="cd00009">
    <property type="entry name" value="AAA"/>
    <property type="match status" value="1"/>
</dbReference>
<dbReference type="Gene3D" id="1.10.8.60">
    <property type="match status" value="1"/>
</dbReference>
<dbReference type="Pfam" id="PF22608">
    <property type="entry name" value="DNAX_ATPase_lid"/>
    <property type="match status" value="1"/>
</dbReference>
<evidence type="ECO:0000259" key="9">
    <source>
        <dbReference type="Pfam" id="PF22608"/>
    </source>
</evidence>
<dbReference type="GO" id="GO:0009360">
    <property type="term" value="C:DNA polymerase III complex"/>
    <property type="evidence" value="ECO:0007669"/>
    <property type="project" value="InterPro"/>
</dbReference>
<evidence type="ECO:0000256" key="1">
    <source>
        <dbReference type="ARBA" id="ARBA00006360"/>
    </source>
</evidence>
<feature type="compositionally biased region" description="Low complexity" evidence="7">
    <location>
        <begin position="250"/>
        <end position="262"/>
    </location>
</feature>
<dbReference type="GO" id="GO:0005663">
    <property type="term" value="C:DNA replication factor C complex"/>
    <property type="evidence" value="ECO:0007669"/>
    <property type="project" value="TreeGrafter"/>
</dbReference>
<dbReference type="InterPro" id="IPR008921">
    <property type="entry name" value="DNA_pol3_clamp-load_cplx_C"/>
</dbReference>
<dbReference type="FunFam" id="1.10.8.60:FF:000013">
    <property type="entry name" value="DNA polymerase III subunit gamma/tau"/>
    <property type="match status" value="1"/>
</dbReference>
<feature type="domain" description="DNA polymerase III subunit gamma/tau helical lid" evidence="9">
    <location>
        <begin position="610"/>
        <end position="650"/>
    </location>
</feature>
<dbReference type="InterPro" id="IPR045085">
    <property type="entry name" value="HLD_clamp_pol_III_gamma_tau"/>
</dbReference>
<evidence type="ECO:0000259" key="10">
    <source>
        <dbReference type="Pfam" id="PF23007"/>
    </source>
</evidence>
<evidence type="ECO:0000256" key="6">
    <source>
        <dbReference type="ARBA" id="ARBA00023054"/>
    </source>
</evidence>
<evidence type="ECO:0000256" key="5">
    <source>
        <dbReference type="ARBA" id="ARBA00022840"/>
    </source>
</evidence>